<protein>
    <submittedName>
        <fullName evidence="3">Dynactin ro-3</fullName>
    </submittedName>
</protein>
<dbReference type="EMBL" id="DS268121">
    <property type="protein sequence ID" value="KMU77749.1"/>
    <property type="molecule type" value="Genomic_DNA"/>
</dbReference>
<dbReference type="AlphaFoldDB" id="A0A0J8QXX6"/>
<dbReference type="STRING" id="454286.A0A0J8QXX6"/>
<keyword evidence="1" id="KW-0175">Coiled coil</keyword>
<reference evidence="4" key="1">
    <citation type="journal article" date="2010" name="Genome Res.">
        <title>Population genomic sequencing of Coccidioides fungi reveals recent hybridization and transposon control.</title>
        <authorList>
            <person name="Neafsey D.E."/>
            <person name="Barker B.M."/>
            <person name="Sharpton T.J."/>
            <person name="Stajich J.E."/>
            <person name="Park D.J."/>
            <person name="Whiston E."/>
            <person name="Hung C.-Y."/>
            <person name="McMahan C."/>
            <person name="White J."/>
            <person name="Sykes S."/>
            <person name="Heiman D."/>
            <person name="Young S."/>
            <person name="Zeng Q."/>
            <person name="Abouelleil A."/>
            <person name="Aftuck L."/>
            <person name="Bessette D."/>
            <person name="Brown A."/>
            <person name="FitzGerald M."/>
            <person name="Lui A."/>
            <person name="Macdonald J.P."/>
            <person name="Priest M."/>
            <person name="Orbach M.J."/>
            <person name="Galgiani J.N."/>
            <person name="Kirkland T.N."/>
            <person name="Cole G.T."/>
            <person name="Birren B.W."/>
            <person name="Henn M.R."/>
            <person name="Taylor J.W."/>
            <person name="Rounsley S.D."/>
        </authorList>
    </citation>
    <scope>NUCLEOTIDE SEQUENCE [LARGE SCALE GENOMIC DNA]</scope>
    <source>
        <strain evidence="4">RMSCC 3703</strain>
    </source>
</reference>
<feature type="domain" description="Dynein associated protein" evidence="2">
    <location>
        <begin position="80"/>
        <end position="359"/>
    </location>
</feature>
<dbReference type="Pfam" id="PF12455">
    <property type="entry name" value="Dynactin"/>
    <property type="match status" value="1"/>
</dbReference>
<organism evidence="3 4">
    <name type="scientific">Coccidioides immitis RMSCC 3703</name>
    <dbReference type="NCBI Taxonomy" id="454286"/>
    <lineage>
        <taxon>Eukaryota</taxon>
        <taxon>Fungi</taxon>
        <taxon>Dikarya</taxon>
        <taxon>Ascomycota</taxon>
        <taxon>Pezizomycotina</taxon>
        <taxon>Eurotiomycetes</taxon>
        <taxon>Eurotiomycetidae</taxon>
        <taxon>Onygenales</taxon>
        <taxon>Onygenaceae</taxon>
        <taxon>Coccidioides</taxon>
    </lineage>
</organism>
<dbReference type="OrthoDB" id="2130750at2759"/>
<dbReference type="Proteomes" id="UP000054559">
    <property type="component" value="Unassembled WGS sequence"/>
</dbReference>
<evidence type="ECO:0000313" key="4">
    <source>
        <dbReference type="Proteomes" id="UP000054559"/>
    </source>
</evidence>
<dbReference type="InterPro" id="IPR022157">
    <property type="entry name" value="Dynactin"/>
</dbReference>
<feature type="coiled-coil region" evidence="1">
    <location>
        <begin position="3"/>
        <end position="37"/>
    </location>
</feature>
<evidence type="ECO:0000256" key="1">
    <source>
        <dbReference type="SAM" id="Coils"/>
    </source>
</evidence>
<name>A0A0J8QXX6_COCIT</name>
<feature type="coiled-coil region" evidence="1">
    <location>
        <begin position="493"/>
        <end position="545"/>
    </location>
</feature>
<proteinExistence type="predicted"/>
<evidence type="ECO:0000259" key="2">
    <source>
        <dbReference type="Pfam" id="PF12455"/>
    </source>
</evidence>
<evidence type="ECO:0000313" key="3">
    <source>
        <dbReference type="EMBL" id="KMU77749.1"/>
    </source>
</evidence>
<accession>A0A0J8QXX6</accession>
<gene>
    <name evidence="3" type="ORF">CISG_01505</name>
</gene>
<sequence>MQYQEQISELKAAIEDLENLKELSDELEITHVETEKQLQDELDYRDSIYHEQNRKIAHQDEVIEDLEYTLSKFRELVTNLQSDLEDMRVSQQISETEANDLSARSRAMIDLNLKLQASAAKAQVKTIDLELGRMEAEESAQHLAIMKEYLPEYFDTEKNPILALLRFKRVGFKSSLMGNTVRERVAELSSPVALEPDSFTAYDLLEKLTWISLLCERFVKFVHGCSSEEFAKFEGALYELDPVERILNTSIENLKRSELNERKCAEELQRSIALLSHLAETLIPPSTAASADEVYMQCVLTQTYMENTASSLSHLKLVLQTRLPEKEDDEEGPFLLQKIDTLAGQARGSKVISGKITRSFDELRSSSLSLSEFSAEVFERTEQAAKEISEVARQLGENLLPLITEEGRAEPITYAEIVGSMAQTVASVCQPSAPQFDTSDALSFLANKIRMLGGYLDEASSVSSDLSQTIEFERLPAPWISRAKELKSNQTVSPDTEEELRRLRSELNEASTALGLKDKVQSGDIQNIAKERDDYRNKWEKLKRASGSDGSSVGPDGTIPVNAAASLSVIRENDALRAEVASLQAAVRFLRDDNRRAHLLDPYSVQRANHIQSWLDTPLVRPKVTPHSGSGERLPTSESQDVLSYLVKLTKESKLVDIKSSLPADGSNRLAWRPIKSTVRYHAIKQREQYEQWSQWKDEIVHQERARGRKEWKKSIFCLEKHRVNQSSVVDSGNSFLSSRNTGAMDRAWKMLGMQKDEVPQHVPVYGSSEGVAIVDS</sequence>